<feature type="region of interest" description="Disordered" evidence="1">
    <location>
        <begin position="69"/>
        <end position="115"/>
    </location>
</feature>
<feature type="compositionally biased region" description="Polar residues" evidence="1">
    <location>
        <begin position="93"/>
        <end position="115"/>
    </location>
</feature>
<keyword evidence="2" id="KW-0472">Membrane</keyword>
<keyword evidence="2" id="KW-0812">Transmembrane</keyword>
<keyword evidence="3" id="KW-1185">Reference proteome</keyword>
<dbReference type="AlphaFoldDB" id="A0A8B8CI84"/>
<feature type="transmembrane region" description="Helical" evidence="2">
    <location>
        <begin position="301"/>
        <end position="323"/>
    </location>
</feature>
<protein>
    <submittedName>
        <fullName evidence="4 5">Uncharacterized protein LOC111119518</fullName>
    </submittedName>
</protein>
<proteinExistence type="predicted"/>
<organism evidence="3 4">
    <name type="scientific">Crassostrea virginica</name>
    <name type="common">Eastern oyster</name>
    <dbReference type="NCBI Taxonomy" id="6565"/>
    <lineage>
        <taxon>Eukaryota</taxon>
        <taxon>Metazoa</taxon>
        <taxon>Spiralia</taxon>
        <taxon>Lophotrochozoa</taxon>
        <taxon>Mollusca</taxon>
        <taxon>Bivalvia</taxon>
        <taxon>Autobranchia</taxon>
        <taxon>Pteriomorphia</taxon>
        <taxon>Ostreida</taxon>
        <taxon>Ostreoidea</taxon>
        <taxon>Ostreidae</taxon>
        <taxon>Crassostrea</taxon>
    </lineage>
</organism>
<evidence type="ECO:0000256" key="1">
    <source>
        <dbReference type="SAM" id="MobiDB-lite"/>
    </source>
</evidence>
<feature type="transmembrane region" description="Helical" evidence="2">
    <location>
        <begin position="272"/>
        <end position="294"/>
    </location>
</feature>
<sequence length="578" mass="63769">MATSGQEESRPVVWNPDKRTAPQPPKNNTPNSTGPSPQNSTGPTQGNQRNRQQSEYQSRFVDNRSWVHNSHNLHNGINMDQNNGESDSRVSARGNSNLHESVGQTSGTPSQSNITVDGSASLAQRREIAGDVNVGSDPTVRTDTSQQSANNENMAPRHPIQTQEVDIGVTAGRPEMRQEPLPDLLHSHVIPTHSSSPSWQQGGQPTPSGQDPRGYSHYPHHHRHHSRHHHRSGHRSHHGRRRHRSRSSVPSEPEPCKEGCLSCLAATTSFRWILVILSLLGVCCVVTGIVLAALHATGNSFLFLAIMFIGLGVLLVVVVAVGWKCTPRGHEPLHALFGLGDFRHQERRSRSRRHRSSRAREQQWYGGVMYPEFQYRRPPPSYNASMQDFQHQLALAQSQRERFHATEELPAEDYSLPSSPPPSYRSRASTVRTGIQITFPPIQGDSSRPPTYRSHASTQGHAAHQRPSLPEDYVQQGSDVAFTGQYNSQQHSRNSSAGNFRIHSRNNSSTDRNVVSTIVEPQGGAAVAVSVSVVPSSSQDQLLDSAVEQTLQTLEAATGADNPVQDNTEDEYPMFTPL</sequence>
<evidence type="ECO:0000313" key="4">
    <source>
        <dbReference type="RefSeq" id="XP_022315435.1"/>
    </source>
</evidence>
<name>A0A8B8CI84_CRAVI</name>
<keyword evidence="2" id="KW-1133">Transmembrane helix</keyword>
<feature type="region of interest" description="Disordered" evidence="1">
    <location>
        <begin position="129"/>
        <end position="163"/>
    </location>
</feature>
<dbReference type="KEGG" id="cvn:111119518"/>
<dbReference type="OrthoDB" id="10070859at2759"/>
<dbReference type="RefSeq" id="XP_022315435.1">
    <property type="nucleotide sequence ID" value="XM_022459727.1"/>
</dbReference>
<feature type="region of interest" description="Disordered" evidence="1">
    <location>
        <begin position="439"/>
        <end position="468"/>
    </location>
</feature>
<feature type="compositionally biased region" description="Polar residues" evidence="1">
    <location>
        <begin position="444"/>
        <end position="460"/>
    </location>
</feature>
<gene>
    <name evidence="4 5" type="primary">LOC111119518</name>
</gene>
<accession>A0A8B8CI84</accession>
<feature type="region of interest" description="Disordered" evidence="1">
    <location>
        <begin position="556"/>
        <end position="578"/>
    </location>
</feature>
<dbReference type="GeneID" id="111119518"/>
<feature type="region of interest" description="Disordered" evidence="1">
    <location>
        <begin position="408"/>
        <end position="427"/>
    </location>
</feature>
<feature type="region of interest" description="Disordered" evidence="1">
    <location>
        <begin position="1"/>
        <end position="57"/>
    </location>
</feature>
<feature type="compositionally biased region" description="Low complexity" evidence="1">
    <location>
        <begin position="194"/>
        <end position="217"/>
    </location>
</feature>
<feature type="compositionally biased region" description="Polar residues" evidence="1">
    <location>
        <begin position="28"/>
        <end position="57"/>
    </location>
</feature>
<feature type="region of interest" description="Disordered" evidence="1">
    <location>
        <begin position="488"/>
        <end position="511"/>
    </location>
</feature>
<evidence type="ECO:0000313" key="3">
    <source>
        <dbReference type="Proteomes" id="UP000694844"/>
    </source>
</evidence>
<reference evidence="4 5" key="1">
    <citation type="submission" date="2025-04" db="UniProtKB">
        <authorList>
            <consortium name="RefSeq"/>
        </authorList>
    </citation>
    <scope>IDENTIFICATION</scope>
    <source>
        <tissue evidence="4 5">Whole sample</tissue>
    </source>
</reference>
<dbReference type="Proteomes" id="UP000694844">
    <property type="component" value="Chromosome 2"/>
</dbReference>
<feature type="compositionally biased region" description="Polar residues" evidence="1">
    <location>
        <begin position="488"/>
        <end position="498"/>
    </location>
</feature>
<dbReference type="RefSeq" id="XP_022315437.1">
    <property type="nucleotide sequence ID" value="XM_022459729.1"/>
</dbReference>
<evidence type="ECO:0000256" key="2">
    <source>
        <dbReference type="SAM" id="Phobius"/>
    </source>
</evidence>
<feature type="compositionally biased region" description="Basic residues" evidence="1">
    <location>
        <begin position="218"/>
        <end position="246"/>
    </location>
</feature>
<feature type="compositionally biased region" description="Polar residues" evidence="1">
    <location>
        <begin position="69"/>
        <end position="85"/>
    </location>
</feature>
<feature type="compositionally biased region" description="Polar residues" evidence="1">
    <location>
        <begin position="139"/>
        <end position="153"/>
    </location>
</feature>
<evidence type="ECO:0000313" key="5">
    <source>
        <dbReference type="RefSeq" id="XP_022315437.1"/>
    </source>
</evidence>
<feature type="region of interest" description="Disordered" evidence="1">
    <location>
        <begin position="187"/>
        <end position="256"/>
    </location>
</feature>